<comment type="caution">
    <text evidence="2">The sequence shown here is derived from an EMBL/GenBank/DDBJ whole genome shotgun (WGS) entry which is preliminary data.</text>
</comment>
<reference evidence="2" key="1">
    <citation type="submission" date="2021-03" db="EMBL/GenBank/DDBJ databases">
        <title>Draft genome sequence of rust myrtle Austropuccinia psidii MF-1, a brazilian biotype.</title>
        <authorList>
            <person name="Quecine M.C."/>
            <person name="Pachon D.M.R."/>
            <person name="Bonatelli M.L."/>
            <person name="Correr F.H."/>
            <person name="Franceschini L.M."/>
            <person name="Leite T.F."/>
            <person name="Margarido G.R.A."/>
            <person name="Almeida C.A."/>
            <person name="Ferrarezi J.A."/>
            <person name="Labate C.A."/>
        </authorList>
    </citation>
    <scope>NUCLEOTIDE SEQUENCE</scope>
    <source>
        <strain evidence="2">MF-1</strain>
    </source>
</reference>
<name>A0A9Q3BUR9_9BASI</name>
<gene>
    <name evidence="2" type="ORF">O181_011577</name>
</gene>
<evidence type="ECO:0000259" key="1">
    <source>
        <dbReference type="Pfam" id="PF17919"/>
    </source>
</evidence>
<feature type="domain" description="Reverse transcriptase/retrotransposon-derived protein RNase H-like" evidence="1">
    <location>
        <begin position="7"/>
        <end position="91"/>
    </location>
</feature>
<dbReference type="AlphaFoldDB" id="A0A9Q3BUR9"/>
<keyword evidence="3" id="KW-1185">Reference proteome</keyword>
<organism evidence="2 3">
    <name type="scientific">Austropuccinia psidii MF-1</name>
    <dbReference type="NCBI Taxonomy" id="1389203"/>
    <lineage>
        <taxon>Eukaryota</taxon>
        <taxon>Fungi</taxon>
        <taxon>Dikarya</taxon>
        <taxon>Basidiomycota</taxon>
        <taxon>Pucciniomycotina</taxon>
        <taxon>Pucciniomycetes</taxon>
        <taxon>Pucciniales</taxon>
        <taxon>Sphaerophragmiaceae</taxon>
        <taxon>Austropuccinia</taxon>
    </lineage>
</organism>
<evidence type="ECO:0000313" key="3">
    <source>
        <dbReference type="Proteomes" id="UP000765509"/>
    </source>
</evidence>
<protein>
    <recommendedName>
        <fullName evidence="1">Reverse transcriptase/retrotransposon-derived protein RNase H-like domain-containing protein</fullName>
    </recommendedName>
</protein>
<proteinExistence type="predicted"/>
<dbReference type="Pfam" id="PF17919">
    <property type="entry name" value="RT_RNaseH_2"/>
    <property type="match status" value="1"/>
</dbReference>
<dbReference type="InterPro" id="IPR041577">
    <property type="entry name" value="RT_RNaseH_2"/>
</dbReference>
<sequence>MNVYRVKAFECSRQNLTTSPLLLMADLKLPFKLYIDASGDWSGAALYQVQIIDDKPVEGPKFFICRQIKPTEGRYGASQMQFLCLFLALENVN</sequence>
<dbReference type="InterPro" id="IPR043502">
    <property type="entry name" value="DNA/RNA_pol_sf"/>
</dbReference>
<dbReference type="SUPFAM" id="SSF56672">
    <property type="entry name" value="DNA/RNA polymerases"/>
    <property type="match status" value="1"/>
</dbReference>
<accession>A0A9Q3BUR9</accession>
<evidence type="ECO:0000313" key="2">
    <source>
        <dbReference type="EMBL" id="MBW0471862.1"/>
    </source>
</evidence>
<dbReference type="EMBL" id="AVOT02002890">
    <property type="protein sequence ID" value="MBW0471862.1"/>
    <property type="molecule type" value="Genomic_DNA"/>
</dbReference>
<dbReference type="Proteomes" id="UP000765509">
    <property type="component" value="Unassembled WGS sequence"/>
</dbReference>